<feature type="compositionally biased region" description="Low complexity" evidence="1">
    <location>
        <begin position="238"/>
        <end position="251"/>
    </location>
</feature>
<keyword evidence="2" id="KW-0472">Membrane</keyword>
<dbReference type="EMBL" id="JAUHPV010000003">
    <property type="protein sequence ID" value="MDN4472414.1"/>
    <property type="molecule type" value="Genomic_DNA"/>
</dbReference>
<evidence type="ECO:0000313" key="3">
    <source>
        <dbReference type="EMBL" id="MDN4472414.1"/>
    </source>
</evidence>
<keyword evidence="4" id="KW-1185">Reference proteome</keyword>
<evidence type="ECO:0008006" key="5">
    <source>
        <dbReference type="Google" id="ProtNLM"/>
    </source>
</evidence>
<protein>
    <recommendedName>
        <fullName evidence="5">Meckel syndrome type 1 protein</fullName>
    </recommendedName>
</protein>
<feature type="region of interest" description="Disordered" evidence="1">
    <location>
        <begin position="1"/>
        <end position="450"/>
    </location>
</feature>
<name>A0ABT8G121_9MICO</name>
<feature type="compositionally biased region" description="Polar residues" evidence="1">
    <location>
        <begin position="551"/>
        <end position="566"/>
    </location>
</feature>
<feature type="compositionally biased region" description="Basic and acidic residues" evidence="1">
    <location>
        <begin position="107"/>
        <end position="117"/>
    </location>
</feature>
<comment type="caution">
    <text evidence="3">The sequence shown here is derived from an EMBL/GenBank/DDBJ whole genome shotgun (WGS) entry which is preliminary data.</text>
</comment>
<evidence type="ECO:0000313" key="4">
    <source>
        <dbReference type="Proteomes" id="UP001172738"/>
    </source>
</evidence>
<feature type="region of interest" description="Disordered" evidence="1">
    <location>
        <begin position="545"/>
        <end position="585"/>
    </location>
</feature>
<feature type="compositionally biased region" description="Basic and acidic residues" evidence="1">
    <location>
        <begin position="33"/>
        <end position="56"/>
    </location>
</feature>
<feature type="compositionally biased region" description="Basic and acidic residues" evidence="1">
    <location>
        <begin position="9"/>
        <end position="21"/>
    </location>
</feature>
<evidence type="ECO:0000256" key="1">
    <source>
        <dbReference type="SAM" id="MobiDB-lite"/>
    </source>
</evidence>
<accession>A0ABT8G121</accession>
<reference evidence="3" key="1">
    <citation type="submission" date="2023-06" db="EMBL/GenBank/DDBJ databases">
        <title>SYSU T00b26.</title>
        <authorList>
            <person name="Gao L."/>
            <person name="Fang B.-Z."/>
            <person name="Li W.-J."/>
        </authorList>
    </citation>
    <scope>NUCLEOTIDE SEQUENCE</scope>
    <source>
        <strain evidence="3">SYSU T00b26</strain>
    </source>
</reference>
<feature type="compositionally biased region" description="Low complexity" evidence="1">
    <location>
        <begin position="181"/>
        <end position="193"/>
    </location>
</feature>
<sequence>MTDAGAPLSRRERRERERRNAAPEFDDLATGETEARGGEGRTLSRRERRALERTMHPMETWTAEEEMLATGQLPAMTPDVIAAEERNARERAEQAALEAQATSSELSRADIERERARAAGQLPESEGPERLSTALPSPSADTEPAPEPAAPQAPGMSSPAPQSEQQSAAPAFSWPEPQSPSPANAPAAATSEPFTWPAAPEAPQSAPGTSEPDVQGQAPAWPTPDSESVLPQPPAQAPAPVVETEVTPPAESSRQRFTGLSRPTPEAATSPAEASYVPEATHGGEQAPGAHDVESAASAEPVAPTTASPGDAPASQESADDPAADSAAPTGVAEADPGALPDILKDLFPAGSPQARMMEEGAAYARAQAEHPVARTPIPLPETATPADSEPARDAQPEEPVAAGEPAVADEPAETIAADPQAAVAPPEAQQSQPTPTSTPTQAPRAEDPAAEMRRLADEAMANLMNAGTSLDSHTVDDAARAAGEAMAESRGEVAPHDRELPEGLFHDAPATPTPATAQPFVNLHGDSSTTQVLPPVAPFGQSAVEPAESATGTVAPSWEQGNLQPATPAGFNPDDYVPSSDIPLPDLSALEQAAHPNTASGANGSGEIPYVAAPVTDGIEVPRREVPQLQPGHGARDMHWAHFLVIGAVAFVLGLLVYQLAGLGS</sequence>
<feature type="compositionally biased region" description="Low complexity" evidence="1">
    <location>
        <begin position="398"/>
        <end position="410"/>
    </location>
</feature>
<feature type="compositionally biased region" description="Low complexity" evidence="1">
    <location>
        <begin position="152"/>
        <end position="171"/>
    </location>
</feature>
<feature type="compositionally biased region" description="Low complexity" evidence="1">
    <location>
        <begin position="417"/>
        <end position="444"/>
    </location>
</feature>
<keyword evidence="2" id="KW-1133">Transmembrane helix</keyword>
<keyword evidence="2" id="KW-0812">Transmembrane</keyword>
<dbReference type="Proteomes" id="UP001172738">
    <property type="component" value="Unassembled WGS sequence"/>
</dbReference>
<feature type="transmembrane region" description="Helical" evidence="2">
    <location>
        <begin position="641"/>
        <end position="662"/>
    </location>
</feature>
<organism evidence="3 4">
    <name type="scientific">Demequina zhanjiangensis</name>
    <dbReference type="NCBI Taxonomy" id="3051659"/>
    <lineage>
        <taxon>Bacteria</taxon>
        <taxon>Bacillati</taxon>
        <taxon>Actinomycetota</taxon>
        <taxon>Actinomycetes</taxon>
        <taxon>Micrococcales</taxon>
        <taxon>Demequinaceae</taxon>
        <taxon>Demequina</taxon>
    </lineage>
</organism>
<feature type="compositionally biased region" description="Basic and acidic residues" evidence="1">
    <location>
        <begin position="83"/>
        <end position="93"/>
    </location>
</feature>
<evidence type="ECO:0000256" key="2">
    <source>
        <dbReference type="SAM" id="Phobius"/>
    </source>
</evidence>
<gene>
    <name evidence="3" type="ORF">QQX04_05340</name>
</gene>
<feature type="compositionally biased region" description="Low complexity" evidence="1">
    <location>
        <begin position="263"/>
        <end position="275"/>
    </location>
</feature>
<dbReference type="RefSeq" id="WP_301126972.1">
    <property type="nucleotide sequence ID" value="NZ_JAUHPV010000003.1"/>
</dbReference>
<proteinExistence type="predicted"/>